<protein>
    <submittedName>
        <fullName evidence="1">Uncharacterized protein</fullName>
    </submittedName>
</protein>
<evidence type="ECO:0000313" key="2">
    <source>
        <dbReference type="Proteomes" id="UP001163324"/>
    </source>
</evidence>
<keyword evidence="2" id="KW-1185">Reference proteome</keyword>
<accession>A0ACC0UYR9</accession>
<name>A0ACC0UYR9_9HYPO</name>
<evidence type="ECO:0000313" key="1">
    <source>
        <dbReference type="EMBL" id="KAI9898834.1"/>
    </source>
</evidence>
<reference evidence="1" key="1">
    <citation type="submission" date="2022-10" db="EMBL/GenBank/DDBJ databases">
        <title>Complete Genome of Trichothecium roseum strain YXFP-22015, a Plant Pathogen Isolated from Citrus.</title>
        <authorList>
            <person name="Wang Y."/>
            <person name="Zhu L."/>
        </authorList>
    </citation>
    <scope>NUCLEOTIDE SEQUENCE</scope>
    <source>
        <strain evidence="1">YXFP-22015</strain>
    </source>
</reference>
<comment type="caution">
    <text evidence="1">The sequence shown here is derived from an EMBL/GenBank/DDBJ whole genome shotgun (WGS) entry which is preliminary data.</text>
</comment>
<sequence length="188" mass="20137">MRTSLVFVSAFYAFFQLTAGFGVPEHSKRPDCFYPCGCKEEYHGANTKDWTRCSLVHAPNQQATSVTSTTTLTTFVTTTISRTVTQVEALLPGAEETKSASASASTSTRLPPDNCWIGGPCDCRNIEPTGSEEWFQCVTNPACEHCWINNGTLTSKSGVVPSTPTPSSTKLPSVTIALDVVATTTLDG</sequence>
<organism evidence="1 2">
    <name type="scientific">Trichothecium roseum</name>
    <dbReference type="NCBI Taxonomy" id="47278"/>
    <lineage>
        <taxon>Eukaryota</taxon>
        <taxon>Fungi</taxon>
        <taxon>Dikarya</taxon>
        <taxon>Ascomycota</taxon>
        <taxon>Pezizomycotina</taxon>
        <taxon>Sordariomycetes</taxon>
        <taxon>Hypocreomycetidae</taxon>
        <taxon>Hypocreales</taxon>
        <taxon>Hypocreales incertae sedis</taxon>
        <taxon>Trichothecium</taxon>
    </lineage>
</organism>
<gene>
    <name evidence="1" type="ORF">N3K66_005295</name>
</gene>
<proteinExistence type="predicted"/>
<dbReference type="Proteomes" id="UP001163324">
    <property type="component" value="Chromosome 5"/>
</dbReference>
<dbReference type="EMBL" id="CM047944">
    <property type="protein sequence ID" value="KAI9898834.1"/>
    <property type="molecule type" value="Genomic_DNA"/>
</dbReference>